<evidence type="ECO:0000256" key="1">
    <source>
        <dbReference type="SAM" id="Phobius"/>
    </source>
</evidence>
<keyword evidence="1" id="KW-1133">Transmembrane helix</keyword>
<dbReference type="Proteomes" id="UP000334990">
    <property type="component" value="Unassembled WGS sequence"/>
</dbReference>
<proteinExistence type="predicted"/>
<accession>A0A5M3WCV9</accession>
<name>A0A5M3WCV9_9ACTN</name>
<gene>
    <name evidence="2" type="ORF">Acor_81690</name>
</gene>
<dbReference type="EMBL" id="BLAD01000129">
    <property type="protein sequence ID" value="GES06100.1"/>
    <property type="molecule type" value="Genomic_DNA"/>
</dbReference>
<protein>
    <submittedName>
        <fullName evidence="2">Uncharacterized protein</fullName>
    </submittedName>
</protein>
<feature type="transmembrane region" description="Helical" evidence="1">
    <location>
        <begin position="25"/>
        <end position="45"/>
    </location>
</feature>
<organism evidence="2 3">
    <name type="scientific">Acrocarpospora corrugata</name>
    <dbReference type="NCBI Taxonomy" id="35763"/>
    <lineage>
        <taxon>Bacteria</taxon>
        <taxon>Bacillati</taxon>
        <taxon>Actinomycetota</taxon>
        <taxon>Actinomycetes</taxon>
        <taxon>Streptosporangiales</taxon>
        <taxon>Streptosporangiaceae</taxon>
        <taxon>Acrocarpospora</taxon>
    </lineage>
</organism>
<sequence length="82" mass="8696">MEGVVELYPMARAGHGRGVPILDRLVEIVTMLLVPASWGVVGWVVADWAGVAAGSAAGIFVTGLIALAIYRRPNRSDPPKAW</sequence>
<reference evidence="2 3" key="1">
    <citation type="submission" date="2019-10" db="EMBL/GenBank/DDBJ databases">
        <title>Whole genome shotgun sequence of Acrocarpospora corrugata NBRC 13972.</title>
        <authorList>
            <person name="Ichikawa N."/>
            <person name="Kimura A."/>
            <person name="Kitahashi Y."/>
            <person name="Komaki H."/>
            <person name="Oguchi A."/>
        </authorList>
    </citation>
    <scope>NUCLEOTIDE SEQUENCE [LARGE SCALE GENOMIC DNA]</scope>
    <source>
        <strain evidence="2 3">NBRC 13972</strain>
    </source>
</reference>
<feature type="transmembrane region" description="Helical" evidence="1">
    <location>
        <begin position="51"/>
        <end position="70"/>
    </location>
</feature>
<keyword evidence="1" id="KW-0812">Transmembrane</keyword>
<comment type="caution">
    <text evidence="2">The sequence shown here is derived from an EMBL/GenBank/DDBJ whole genome shotgun (WGS) entry which is preliminary data.</text>
</comment>
<dbReference type="AlphaFoldDB" id="A0A5M3WCV9"/>
<evidence type="ECO:0000313" key="3">
    <source>
        <dbReference type="Proteomes" id="UP000334990"/>
    </source>
</evidence>
<evidence type="ECO:0000313" key="2">
    <source>
        <dbReference type="EMBL" id="GES06100.1"/>
    </source>
</evidence>
<keyword evidence="1" id="KW-0472">Membrane</keyword>
<keyword evidence="3" id="KW-1185">Reference proteome</keyword>